<evidence type="ECO:0000256" key="3">
    <source>
        <dbReference type="ARBA" id="ARBA00022525"/>
    </source>
</evidence>
<dbReference type="GO" id="GO:0005576">
    <property type="term" value="C:extracellular region"/>
    <property type="evidence" value="ECO:0007669"/>
    <property type="project" value="UniProtKB-SubCell"/>
</dbReference>
<evidence type="ECO:0000313" key="7">
    <source>
        <dbReference type="Proteomes" id="UP000005237"/>
    </source>
</evidence>
<dbReference type="InterPro" id="IPR038479">
    <property type="entry name" value="Transthyretin-like_sf"/>
</dbReference>
<dbReference type="EnsemblMetazoa" id="CJA00415.1">
    <property type="protein sequence ID" value="CJA00415.1"/>
    <property type="gene ID" value="WBGene00119619"/>
</dbReference>
<evidence type="ECO:0000256" key="2">
    <source>
        <dbReference type="ARBA" id="ARBA00010112"/>
    </source>
</evidence>
<dbReference type="AlphaFoldDB" id="A0A8R1HKK8"/>
<feature type="signal peptide" evidence="5">
    <location>
        <begin position="1"/>
        <end position="22"/>
    </location>
</feature>
<dbReference type="OMA" id="CQGQPAR"/>
<dbReference type="GO" id="GO:0009986">
    <property type="term" value="C:cell surface"/>
    <property type="evidence" value="ECO:0007669"/>
    <property type="project" value="InterPro"/>
</dbReference>
<evidence type="ECO:0000256" key="4">
    <source>
        <dbReference type="ARBA" id="ARBA00022729"/>
    </source>
</evidence>
<evidence type="ECO:0008006" key="8">
    <source>
        <dbReference type="Google" id="ProtNLM"/>
    </source>
</evidence>
<comment type="similarity">
    <text evidence="2">Belongs to the nematode transthyretin-like family.</text>
</comment>
<dbReference type="InterPro" id="IPR001534">
    <property type="entry name" value="Transthyretin-like"/>
</dbReference>
<feature type="chain" id="PRO_5035892283" description="TransThyretin-Related family domain" evidence="5">
    <location>
        <begin position="23"/>
        <end position="146"/>
    </location>
</feature>
<dbReference type="Gene3D" id="2.60.40.3330">
    <property type="match status" value="1"/>
</dbReference>
<keyword evidence="7" id="KW-1185">Reference proteome</keyword>
<name>A0A8R1HKK8_CAEJA</name>
<proteinExistence type="inferred from homology"/>
<reference evidence="6" key="2">
    <citation type="submission" date="2022-06" db="UniProtKB">
        <authorList>
            <consortium name="EnsemblMetazoa"/>
        </authorList>
    </citation>
    <scope>IDENTIFICATION</scope>
    <source>
        <strain evidence="6">DF5081</strain>
    </source>
</reference>
<dbReference type="Pfam" id="PF01060">
    <property type="entry name" value="TTR-52"/>
    <property type="match status" value="1"/>
</dbReference>
<keyword evidence="4 5" id="KW-0732">Signal</keyword>
<keyword evidence="3" id="KW-0964">Secreted</keyword>
<comment type="subcellular location">
    <subcellularLocation>
        <location evidence="1">Secreted</location>
    </subcellularLocation>
</comment>
<reference evidence="7" key="1">
    <citation type="submission" date="2010-08" db="EMBL/GenBank/DDBJ databases">
        <authorList>
            <consortium name="Caenorhabditis japonica Sequencing Consortium"/>
            <person name="Wilson R.K."/>
        </authorList>
    </citation>
    <scope>NUCLEOTIDE SEQUENCE [LARGE SCALE GENOMIC DNA]</scope>
    <source>
        <strain evidence="7">DF5081</strain>
    </source>
</reference>
<accession>A0A8R1HKK8</accession>
<dbReference type="Proteomes" id="UP000005237">
    <property type="component" value="Unassembled WGS sequence"/>
</dbReference>
<evidence type="ECO:0000256" key="5">
    <source>
        <dbReference type="SAM" id="SignalP"/>
    </source>
</evidence>
<dbReference type="PANTHER" id="PTHR21700:SF24">
    <property type="entry name" value="TRANSTHYRETIN-LIKE FAMILY PROTEIN"/>
    <property type="match status" value="1"/>
</dbReference>
<evidence type="ECO:0000256" key="1">
    <source>
        <dbReference type="ARBA" id="ARBA00004613"/>
    </source>
</evidence>
<evidence type="ECO:0000313" key="6">
    <source>
        <dbReference type="EnsemblMetazoa" id="CJA00415.1"/>
    </source>
</evidence>
<sequence>MTSTISIAAFVYLALLAQISNALLNIVGSTQTVTVTGKLVCEGQPASDVLVKMYEDGTIYDSKLDSERTSSDGTFKVSGTYTKILTMDPKVNIYHSCNYHGLCSKKLTINIPDYAVATGSQSSTNYDIGTLNLANQFSGESTDCIH</sequence>
<organism evidence="6 7">
    <name type="scientific">Caenorhabditis japonica</name>
    <dbReference type="NCBI Taxonomy" id="281687"/>
    <lineage>
        <taxon>Eukaryota</taxon>
        <taxon>Metazoa</taxon>
        <taxon>Ecdysozoa</taxon>
        <taxon>Nematoda</taxon>
        <taxon>Chromadorea</taxon>
        <taxon>Rhabditida</taxon>
        <taxon>Rhabditina</taxon>
        <taxon>Rhabditomorpha</taxon>
        <taxon>Rhabditoidea</taxon>
        <taxon>Rhabditidae</taxon>
        <taxon>Peloderinae</taxon>
        <taxon>Caenorhabditis</taxon>
    </lineage>
</organism>
<protein>
    <recommendedName>
        <fullName evidence="8">TransThyretin-Related family domain</fullName>
    </recommendedName>
</protein>
<dbReference type="PANTHER" id="PTHR21700">
    <property type="entry name" value="TRANSTHYRETIN-LIKE FAMILY PROTEIN-RELATED"/>
    <property type="match status" value="1"/>
</dbReference>